<evidence type="ECO:0000259" key="1">
    <source>
        <dbReference type="Pfam" id="PF16858"/>
    </source>
</evidence>
<dbReference type="EMBL" id="LT969425">
    <property type="protein sequence ID" value="SOV10318.1"/>
    <property type="molecule type" value="Genomic_DNA"/>
</dbReference>
<sequence>MSTTDELNLLIQNLQKCNNANECINFDLASTIQGFLNCLDKNVLENIDKGLGENEYEKEVVDSFTSAAIFVENCVKIFSQKIEHLHNLAHNTLYNIYKENKHNSSSKKNQLIISDEEEYLYINEIKNMKNIQHENDTIEDDILIKSIPFPTFLFSDNIKKTKDINEDKRKTDLNKNNEDKEKDNINKDNDIDPINEFEITENNSVNTLNFEKIYLENDGILLLDINDYNIFIDDPYNYSIENKNSTILFEKYDFFSRHSTYLSSNTLSKYVVENKNMDHIYKLYNHITDIINKNICFDIFLFKQDFFDYDFSLGILKNKKSILKKFKQQQKKLHLLEENKHMENHINNNYHLCKCDINRPLPHYYMLHCYNIKNYQDFFRYMQPNYILEIIKRDIIKQIIYNINQQQTEILNEPYVINNKQNNNNNNNNTPHNIDKNNNDHKDYNMDHPQYEDNTQYYANPFYDYNIFDNIFQFDHMINYDPHFYKNLNLHHNVNINNLDKNTNKNQTNDNKNIINNLYTNDIKETEKNVLMSSNINNFSNDQKLFNQIKIPELYIQKLGLNFSYYHLEPLIYNFIKTLKKKNDIEKFFSVNLFDDKPIYEFDILRDDEYDEQINDENKNYMDQNNNFDNFTEKNILNDEINNIPIGIFENDHLDNTFNMNEDQELQDRVSKWNAFIEEKLEILKRQPKYDVDLYKKNIINYTINNGDNISFTKLIKNKDKFEISRNFLTTLMLINTDILNIKKINKHKKSNNVSNYEIHIKKENLQQYLTISNKIQNKSILITEKKRKTNKGNLTNGMNDSLKKKQKI</sequence>
<name>A0ABY1UHC5_9APIC</name>
<accession>A0ABY1UHC5</accession>
<feature type="domain" description="Condensin-2 complex subunit H2 C-terminal" evidence="1">
    <location>
        <begin position="656"/>
        <end position="758"/>
    </location>
</feature>
<evidence type="ECO:0000313" key="2">
    <source>
        <dbReference type="EMBL" id="SOV10318.1"/>
    </source>
</evidence>
<dbReference type="PANTHER" id="PTHR14324">
    <property type="entry name" value="CONDENSIN-2 COMPLEX SUBUNIT H2"/>
    <property type="match status" value="1"/>
</dbReference>
<reference evidence="2 3" key="1">
    <citation type="submission" date="2016-09" db="EMBL/GenBank/DDBJ databases">
        <authorList>
            <consortium name="Pathogen Informatics"/>
            <person name="Sun Q."/>
            <person name="Inoue M."/>
        </authorList>
    </citation>
    <scope>NUCLEOTIDE SEQUENCE [LARGE SCALE GENOMIC DNA]</scope>
</reference>
<dbReference type="InterPro" id="IPR031737">
    <property type="entry name" value="CNDH2_C"/>
</dbReference>
<dbReference type="Pfam" id="PF16858">
    <property type="entry name" value="CNDH2_C"/>
    <property type="match status" value="1"/>
</dbReference>
<organism evidence="2 3">
    <name type="scientific">Plasmodium gaboni</name>
    <dbReference type="NCBI Taxonomy" id="647221"/>
    <lineage>
        <taxon>Eukaryota</taxon>
        <taxon>Sar</taxon>
        <taxon>Alveolata</taxon>
        <taxon>Apicomplexa</taxon>
        <taxon>Aconoidasida</taxon>
        <taxon>Haemosporida</taxon>
        <taxon>Plasmodiidae</taxon>
        <taxon>Plasmodium</taxon>
        <taxon>Plasmodium (Laverania)</taxon>
    </lineage>
</organism>
<keyword evidence="3" id="KW-1185">Reference proteome</keyword>
<gene>
    <name evidence="2" type="ORF">PGABG01_0201700</name>
</gene>
<dbReference type="PANTHER" id="PTHR14324:SF3">
    <property type="entry name" value="CONDENSIN-2 COMPLEX SUBUNIT H2"/>
    <property type="match status" value="1"/>
</dbReference>
<evidence type="ECO:0000313" key="3">
    <source>
        <dbReference type="Proteomes" id="UP000831156"/>
    </source>
</evidence>
<proteinExistence type="predicted"/>
<protein>
    <recommendedName>
        <fullName evidence="1">Condensin-2 complex subunit H2 C-terminal domain-containing protein</fullName>
    </recommendedName>
</protein>
<dbReference type="Proteomes" id="UP000831156">
    <property type="component" value="Chromosome 2"/>
</dbReference>
<dbReference type="InterPro" id="IPR031739">
    <property type="entry name" value="Ncaph2"/>
</dbReference>